<gene>
    <name evidence="2" type="ORF">C2845_PM06G26010</name>
</gene>
<evidence type="ECO:0000313" key="2">
    <source>
        <dbReference type="EMBL" id="RLM98606.1"/>
    </source>
</evidence>
<feature type="compositionally biased region" description="Basic and acidic residues" evidence="1">
    <location>
        <begin position="62"/>
        <end position="78"/>
    </location>
</feature>
<feature type="region of interest" description="Disordered" evidence="1">
    <location>
        <begin position="21"/>
        <end position="78"/>
    </location>
</feature>
<evidence type="ECO:0000256" key="1">
    <source>
        <dbReference type="SAM" id="MobiDB-lite"/>
    </source>
</evidence>
<evidence type="ECO:0000313" key="3">
    <source>
        <dbReference type="Proteomes" id="UP000275267"/>
    </source>
</evidence>
<name>A0A3L6R6Y1_PANMI</name>
<accession>A0A3L6R6Y1</accession>
<dbReference type="EMBL" id="PQIB02000009">
    <property type="protein sequence ID" value="RLM98606.1"/>
    <property type="molecule type" value="Genomic_DNA"/>
</dbReference>
<protein>
    <submittedName>
        <fullName evidence="2">Uncharacterized protein</fullName>
    </submittedName>
</protein>
<proteinExistence type="predicted"/>
<keyword evidence="3" id="KW-1185">Reference proteome</keyword>
<dbReference type="Proteomes" id="UP000275267">
    <property type="component" value="Unassembled WGS sequence"/>
</dbReference>
<sequence length="92" mass="9928">MISTSASQRCCDLHSRAAAPAREVRMSLSPAGARPSRRPELDESTAGGTPEKAMDDGGGANKQRERRNSPDGETFVGERKEAYATLDFCVTR</sequence>
<organism evidence="2 3">
    <name type="scientific">Panicum miliaceum</name>
    <name type="common">Proso millet</name>
    <name type="synonym">Broomcorn millet</name>
    <dbReference type="NCBI Taxonomy" id="4540"/>
    <lineage>
        <taxon>Eukaryota</taxon>
        <taxon>Viridiplantae</taxon>
        <taxon>Streptophyta</taxon>
        <taxon>Embryophyta</taxon>
        <taxon>Tracheophyta</taxon>
        <taxon>Spermatophyta</taxon>
        <taxon>Magnoliopsida</taxon>
        <taxon>Liliopsida</taxon>
        <taxon>Poales</taxon>
        <taxon>Poaceae</taxon>
        <taxon>PACMAD clade</taxon>
        <taxon>Panicoideae</taxon>
        <taxon>Panicodae</taxon>
        <taxon>Paniceae</taxon>
        <taxon>Panicinae</taxon>
        <taxon>Panicum</taxon>
        <taxon>Panicum sect. Panicum</taxon>
    </lineage>
</organism>
<comment type="caution">
    <text evidence="2">The sequence shown here is derived from an EMBL/GenBank/DDBJ whole genome shotgun (WGS) entry which is preliminary data.</text>
</comment>
<dbReference type="AlphaFoldDB" id="A0A3L6R6Y1"/>
<reference evidence="3" key="1">
    <citation type="journal article" date="2019" name="Nat. Commun.">
        <title>The genome of broomcorn millet.</title>
        <authorList>
            <person name="Zou C."/>
            <person name="Miki D."/>
            <person name="Li D."/>
            <person name="Tang Q."/>
            <person name="Xiao L."/>
            <person name="Rajput S."/>
            <person name="Deng P."/>
            <person name="Jia W."/>
            <person name="Huang R."/>
            <person name="Zhang M."/>
            <person name="Sun Y."/>
            <person name="Hu J."/>
            <person name="Fu X."/>
            <person name="Schnable P.S."/>
            <person name="Li F."/>
            <person name="Zhang H."/>
            <person name="Feng B."/>
            <person name="Zhu X."/>
            <person name="Liu R."/>
            <person name="Schnable J.C."/>
            <person name="Zhu J.-K."/>
            <person name="Zhang H."/>
        </authorList>
    </citation>
    <scope>NUCLEOTIDE SEQUENCE [LARGE SCALE GENOMIC DNA]</scope>
</reference>